<proteinExistence type="predicted"/>
<keyword evidence="5" id="KW-1185">Reference proteome</keyword>
<dbReference type="Proteomes" id="UP000242219">
    <property type="component" value="Unassembled WGS sequence"/>
</dbReference>
<feature type="domain" description="PDZ" evidence="3">
    <location>
        <begin position="50"/>
        <end position="125"/>
    </location>
</feature>
<dbReference type="InterPro" id="IPR036034">
    <property type="entry name" value="PDZ_sf"/>
</dbReference>
<feature type="region of interest" description="Disordered" evidence="1">
    <location>
        <begin position="189"/>
        <end position="208"/>
    </location>
</feature>
<dbReference type="SMART" id="SM00228">
    <property type="entry name" value="PDZ"/>
    <property type="match status" value="1"/>
</dbReference>
<evidence type="ECO:0000313" key="5">
    <source>
        <dbReference type="Proteomes" id="UP000242219"/>
    </source>
</evidence>
<name>A0A1V6M2D3_9BACT</name>
<dbReference type="InterPro" id="IPR001478">
    <property type="entry name" value="PDZ"/>
</dbReference>
<dbReference type="Pfam" id="PF00595">
    <property type="entry name" value="PDZ"/>
    <property type="match status" value="1"/>
</dbReference>
<accession>A0A1V6M2D3</accession>
<dbReference type="Gene3D" id="2.30.42.10">
    <property type="match status" value="1"/>
</dbReference>
<dbReference type="EMBL" id="MJUW02000028">
    <property type="protein sequence ID" value="OQD46559.1"/>
    <property type="molecule type" value="Genomic_DNA"/>
</dbReference>
<dbReference type="RefSeq" id="WP_070066279.1">
    <property type="nucleotide sequence ID" value="NZ_MJUW02000028.1"/>
</dbReference>
<evidence type="ECO:0000256" key="2">
    <source>
        <dbReference type="SAM" id="SignalP"/>
    </source>
</evidence>
<evidence type="ECO:0000259" key="3">
    <source>
        <dbReference type="PROSITE" id="PS50106"/>
    </source>
</evidence>
<evidence type="ECO:0000313" key="4">
    <source>
        <dbReference type="EMBL" id="OQD46559.1"/>
    </source>
</evidence>
<dbReference type="SUPFAM" id="SSF50156">
    <property type="entry name" value="PDZ domain-like"/>
    <property type="match status" value="1"/>
</dbReference>
<comment type="caution">
    <text evidence="4">The sequence shown here is derived from an EMBL/GenBank/DDBJ whole genome shotgun (WGS) entry which is preliminary data.</text>
</comment>
<reference evidence="4 5" key="1">
    <citation type="journal article" date="2016" name="Genome Announc.">
        <title>Draft Genome Sequence of the Anaerobic Ammonium-Oxidizing Bacterium 'Candidatus Brocadia sp. 40'.</title>
        <authorList>
            <person name="Ali M."/>
            <person name="Haroon M.F."/>
            <person name="Narita Y."/>
            <person name="Zhang L."/>
            <person name="Rangel Shaw D."/>
            <person name="Okabe S."/>
            <person name="Saikaly P.E."/>
        </authorList>
    </citation>
    <scope>NUCLEOTIDE SEQUENCE [LARGE SCALE GENOMIC DNA]</scope>
    <source>
        <strain evidence="4 5">40</strain>
    </source>
</reference>
<dbReference type="AlphaFoldDB" id="A0A1V6M2D3"/>
<gene>
    <name evidence="4" type="ORF">BIY37_02605</name>
</gene>
<protein>
    <recommendedName>
        <fullName evidence="3">PDZ domain-containing protein</fullName>
    </recommendedName>
</protein>
<keyword evidence="2" id="KW-0732">Signal</keyword>
<feature type="region of interest" description="Disordered" evidence="1">
    <location>
        <begin position="452"/>
        <end position="492"/>
    </location>
</feature>
<sequence length="888" mass="96318">MLQKILHFIFLSSAILALSAVLSDAFAKEDVHVPVDGQSFSTKGFFDLETLGFERDRVNFNKGWLGIFMEDAEGKGILVKEITQGSPAAEAGLKAGDIISKINNESIPGTDNLNIIQFKKAIEAIGTGGMPALTVFRDNVEMVFTPRLFGKLLKGVSVSDPPFLSETRSKLTGEDMDASSLSSFMQKTDMPAEDLSPNGGGKTSPDPEYSRMSFIEFAIKNEKYRDLLGTTLQRIGEEAYAREGFQSNDKVNPFRLSIINYFMLHPFDTPKIGQAIVDTFCGKDFCAQPGYAAELLDIKIDWPDDRDEGMANKTVIPPDTDPHKKIRTSDSLQEQLQIIIDSLPSCVALVEGAFRDLSPEEAGFLYQNAHKVWLPNEKIEPQDLARILALSQKINLAKLFKATSLLLSQLAPFRYEQGAAGQEKAHPDAISPTVTPFHLPASLQCANHQEIPDEASMRDKSSESVTVTGETKTGDLPINRTPSPGGKELEKEGIGTSQDFAGDILFVQDTSVGKIVVGGTGTSYYYGDAAMIIDLGGNDYYFNNAGSSRKDIPVSLCIDLSGDDIYHTDTAFSQGTGRFGVGILWDCKGSDKYISQDFSQGSCIYGIGMLRDDDGNDFYSGHVVNQGAGFFGAGLLNDLSGNDVYFSRQFAQGVGFTKGLGVLLDVCGKDFYFAGGEYPDFRDPEKSSQSMSQGMGMGIRPEESIVGASGGLGMLIDRKGDDQYYGDYFSQGSGYYFALGFLWDGHGNDTYHAGRYAQGAGIHSAIGFLKDTYGDDTYESTFGVSQGCGHDTGIGFLVGDYGNDTYRSKTTSQGVGLEKGIGVLADFCGNDIYDANNHSQGVSTPSKTEEVSGIGILIDYQGDHDTFHDLIAEHLLLYRSNGGLVLNK</sequence>
<evidence type="ECO:0000256" key="1">
    <source>
        <dbReference type="SAM" id="MobiDB-lite"/>
    </source>
</evidence>
<feature type="chain" id="PRO_5010737022" description="PDZ domain-containing protein" evidence="2">
    <location>
        <begin position="28"/>
        <end position="888"/>
    </location>
</feature>
<organism evidence="4 5">
    <name type="scientific">Candidatus Brocadia sapporoensis</name>
    <dbReference type="NCBI Taxonomy" id="392547"/>
    <lineage>
        <taxon>Bacteria</taxon>
        <taxon>Pseudomonadati</taxon>
        <taxon>Planctomycetota</taxon>
        <taxon>Candidatus Brocadiia</taxon>
        <taxon>Candidatus Brocadiales</taxon>
        <taxon>Candidatus Brocadiaceae</taxon>
        <taxon>Candidatus Brocadia</taxon>
    </lineage>
</organism>
<dbReference type="PROSITE" id="PS50106">
    <property type="entry name" value="PDZ"/>
    <property type="match status" value="1"/>
</dbReference>
<feature type="signal peptide" evidence="2">
    <location>
        <begin position="1"/>
        <end position="27"/>
    </location>
</feature>